<gene>
    <name evidence="1" type="ORF">SAMN05421747_1367</name>
</gene>
<name>A0A1I1MMT4_9SPHI</name>
<reference evidence="1 2" key="1">
    <citation type="submission" date="2016-10" db="EMBL/GenBank/DDBJ databases">
        <authorList>
            <person name="de Groot N.N."/>
        </authorList>
    </citation>
    <scope>NUCLEOTIDE SEQUENCE [LARGE SCALE GENOMIC DNA]</scope>
    <source>
        <strain evidence="1 2">DSM 22900</strain>
    </source>
</reference>
<dbReference type="STRING" id="623281.SAMN05421747_1367"/>
<dbReference type="NCBIfam" id="TIGR04474">
    <property type="entry name" value="tcm_partner"/>
    <property type="match status" value="1"/>
</dbReference>
<accession>A0A1I1MMT4</accession>
<dbReference type="Proteomes" id="UP000199577">
    <property type="component" value="Unassembled WGS sequence"/>
</dbReference>
<keyword evidence="2" id="KW-1185">Reference proteome</keyword>
<sequence length="373" mass="43694">MAKDINKKAFDDATKLKLEIFRECFKEWLPVFIHSPFVEKVFIYDFFAGSGIDSENNHGSPLILLDEAKGEDQMFCSKVPKGRVVFGYNEKIESKRTLLETNVTNHLTECLSNCGRSECVYNVGYGSFDFKEVFERPTVSTILNNPKYGKFILLDQYGFKEVDNDVFKKLTESPRTDFIFFISSSFIRRFKEHPYILKYFETNRINFDESKPKECHKYVANYFRTLIPKNTEFYLHQFTIKKGSNYYGLIFGTGHTLGMEKFLKVCWDKDKLSGESNFSMYNDYQPNTLFYTETNTVRINDYKDQLKKAILTRKISNNLDGMKHALLNGVPTRAYIEVIEEIKDKIEIVGKFNKKITNIHRLKESDIYQIKTK</sequence>
<evidence type="ECO:0000313" key="1">
    <source>
        <dbReference type="EMBL" id="SFC84488.1"/>
    </source>
</evidence>
<proteinExistence type="predicted"/>
<evidence type="ECO:0000313" key="2">
    <source>
        <dbReference type="Proteomes" id="UP000199577"/>
    </source>
</evidence>
<dbReference type="InterPro" id="IPR031009">
    <property type="entry name" value="Tcm_partner"/>
</dbReference>
<protein>
    <submittedName>
        <fullName evidence="1">Three-Cys-motif partner protein</fullName>
    </submittedName>
</protein>
<dbReference type="OrthoDB" id="5318244at2"/>
<dbReference type="EMBL" id="FOLL01000036">
    <property type="protein sequence ID" value="SFC84488.1"/>
    <property type="molecule type" value="Genomic_DNA"/>
</dbReference>
<dbReference type="AlphaFoldDB" id="A0A1I1MMT4"/>
<organism evidence="1 2">
    <name type="scientific">Parapedobacter composti</name>
    <dbReference type="NCBI Taxonomy" id="623281"/>
    <lineage>
        <taxon>Bacteria</taxon>
        <taxon>Pseudomonadati</taxon>
        <taxon>Bacteroidota</taxon>
        <taxon>Sphingobacteriia</taxon>
        <taxon>Sphingobacteriales</taxon>
        <taxon>Sphingobacteriaceae</taxon>
        <taxon>Parapedobacter</taxon>
    </lineage>
</organism>
<dbReference type="RefSeq" id="WP_090975222.1">
    <property type="nucleotide sequence ID" value="NZ_FOLL01000036.1"/>
</dbReference>